<dbReference type="SUPFAM" id="SSF103473">
    <property type="entry name" value="MFS general substrate transporter"/>
    <property type="match status" value="2"/>
</dbReference>
<name>A0A6A6N2W8_HEVBR</name>
<dbReference type="InterPro" id="IPR056555">
    <property type="entry name" value="NFD4_C"/>
</dbReference>
<feature type="transmembrane region" description="Helical" evidence="5">
    <location>
        <begin position="20"/>
        <end position="41"/>
    </location>
</feature>
<evidence type="ECO:0000256" key="2">
    <source>
        <dbReference type="ARBA" id="ARBA00022692"/>
    </source>
</evidence>
<dbReference type="AlphaFoldDB" id="A0A6A6N2W8"/>
<evidence type="ECO:0000313" key="9">
    <source>
        <dbReference type="Proteomes" id="UP000467840"/>
    </source>
</evidence>
<keyword evidence="3 5" id="KW-1133">Transmembrane helix</keyword>
<dbReference type="InterPro" id="IPR036259">
    <property type="entry name" value="MFS_trans_sf"/>
</dbReference>
<evidence type="ECO:0000256" key="4">
    <source>
        <dbReference type="ARBA" id="ARBA00023136"/>
    </source>
</evidence>
<evidence type="ECO:0000256" key="1">
    <source>
        <dbReference type="ARBA" id="ARBA00004141"/>
    </source>
</evidence>
<protein>
    <submittedName>
        <fullName evidence="8">Uncharacterized protein</fullName>
    </submittedName>
</protein>
<accession>A0A6A6N2W8</accession>
<dbReference type="EMBL" id="JAAGAX010000003">
    <property type="protein sequence ID" value="KAF2318479.1"/>
    <property type="molecule type" value="Genomic_DNA"/>
</dbReference>
<evidence type="ECO:0000256" key="5">
    <source>
        <dbReference type="SAM" id="Phobius"/>
    </source>
</evidence>
<feature type="transmembrane region" description="Helical" evidence="5">
    <location>
        <begin position="407"/>
        <end position="430"/>
    </location>
</feature>
<organism evidence="8 9">
    <name type="scientific">Hevea brasiliensis</name>
    <name type="common">Para rubber tree</name>
    <name type="synonym">Siphonia brasiliensis</name>
    <dbReference type="NCBI Taxonomy" id="3981"/>
    <lineage>
        <taxon>Eukaryota</taxon>
        <taxon>Viridiplantae</taxon>
        <taxon>Streptophyta</taxon>
        <taxon>Embryophyta</taxon>
        <taxon>Tracheophyta</taxon>
        <taxon>Spermatophyta</taxon>
        <taxon>Magnoliopsida</taxon>
        <taxon>eudicotyledons</taxon>
        <taxon>Gunneridae</taxon>
        <taxon>Pentapetalae</taxon>
        <taxon>rosids</taxon>
        <taxon>fabids</taxon>
        <taxon>Malpighiales</taxon>
        <taxon>Euphorbiaceae</taxon>
        <taxon>Crotonoideae</taxon>
        <taxon>Micrandreae</taxon>
        <taxon>Hevea</taxon>
    </lineage>
</organism>
<dbReference type="GO" id="GO:0016020">
    <property type="term" value="C:membrane"/>
    <property type="evidence" value="ECO:0007669"/>
    <property type="project" value="UniProtKB-SubCell"/>
</dbReference>
<dbReference type="Proteomes" id="UP000467840">
    <property type="component" value="Chromosome 10"/>
</dbReference>
<dbReference type="Pfam" id="PF23262">
    <property type="entry name" value="NFD4_C"/>
    <property type="match status" value="1"/>
</dbReference>
<feature type="transmembrane region" description="Helical" evidence="5">
    <location>
        <begin position="244"/>
        <end position="264"/>
    </location>
</feature>
<feature type="transmembrane region" description="Helical" evidence="5">
    <location>
        <begin position="496"/>
        <end position="517"/>
    </location>
</feature>
<evidence type="ECO:0000313" key="8">
    <source>
        <dbReference type="EMBL" id="KAF2318479.1"/>
    </source>
</evidence>
<feature type="transmembrane region" description="Helical" evidence="5">
    <location>
        <begin position="383"/>
        <end position="401"/>
    </location>
</feature>
<keyword evidence="4 5" id="KW-0472">Membrane</keyword>
<feature type="domain" description="Nodulin-like" evidence="6">
    <location>
        <begin position="18"/>
        <end position="262"/>
    </location>
</feature>
<feature type="transmembrane region" description="Helical" evidence="5">
    <location>
        <begin position="148"/>
        <end position="168"/>
    </location>
</feature>
<dbReference type="CDD" id="cd17354">
    <property type="entry name" value="MFS_Mch1p_like"/>
    <property type="match status" value="1"/>
</dbReference>
<comment type="subcellular location">
    <subcellularLocation>
        <location evidence="1">Membrane</location>
        <topology evidence="1">Multi-pass membrane protein</topology>
    </subcellularLocation>
</comment>
<feature type="transmembrane region" description="Helical" evidence="5">
    <location>
        <begin position="180"/>
        <end position="200"/>
    </location>
</feature>
<keyword evidence="9" id="KW-1185">Reference proteome</keyword>
<evidence type="ECO:0000259" key="6">
    <source>
        <dbReference type="Pfam" id="PF06813"/>
    </source>
</evidence>
<dbReference type="Pfam" id="PF06813">
    <property type="entry name" value="Nodulin-like"/>
    <property type="match status" value="1"/>
</dbReference>
<feature type="domain" description="NFD4 C-terminal" evidence="7">
    <location>
        <begin position="326"/>
        <end position="523"/>
    </location>
</feature>
<feature type="transmembrane region" description="Helical" evidence="5">
    <location>
        <begin position="212"/>
        <end position="232"/>
    </location>
</feature>
<dbReference type="Gene3D" id="1.20.1250.20">
    <property type="entry name" value="MFS general substrate transporter like domains"/>
    <property type="match status" value="1"/>
</dbReference>
<reference evidence="8 9" key="1">
    <citation type="journal article" date="2020" name="Mol. Plant">
        <title>The Chromosome-Based Rubber Tree Genome Provides New Insights into Spurge Genome Evolution and Rubber Biosynthesis.</title>
        <authorList>
            <person name="Liu J."/>
            <person name="Shi C."/>
            <person name="Shi C.C."/>
            <person name="Li W."/>
            <person name="Zhang Q.J."/>
            <person name="Zhang Y."/>
            <person name="Li K."/>
            <person name="Lu H.F."/>
            <person name="Shi C."/>
            <person name="Zhu S.T."/>
            <person name="Xiao Z.Y."/>
            <person name="Nan H."/>
            <person name="Yue Y."/>
            <person name="Zhu X.G."/>
            <person name="Wu Y."/>
            <person name="Hong X.N."/>
            <person name="Fan G.Y."/>
            <person name="Tong Y."/>
            <person name="Zhang D."/>
            <person name="Mao C.L."/>
            <person name="Liu Y.L."/>
            <person name="Hao S.J."/>
            <person name="Liu W.Q."/>
            <person name="Lv M.Q."/>
            <person name="Zhang H.B."/>
            <person name="Liu Y."/>
            <person name="Hu-Tang G.R."/>
            <person name="Wang J.P."/>
            <person name="Wang J.H."/>
            <person name="Sun Y.H."/>
            <person name="Ni S.B."/>
            <person name="Chen W.B."/>
            <person name="Zhang X.C."/>
            <person name="Jiao Y.N."/>
            <person name="Eichler E.E."/>
            <person name="Li G.H."/>
            <person name="Liu X."/>
            <person name="Gao L.Z."/>
        </authorList>
    </citation>
    <scope>NUCLEOTIDE SEQUENCE [LARGE SCALE GENOMIC DNA]</scope>
    <source>
        <strain evidence="9">cv. GT1</strain>
        <tissue evidence="8">Leaf</tissue>
    </source>
</reference>
<gene>
    <name evidence="8" type="ORF">GH714_008091</name>
</gene>
<comment type="caution">
    <text evidence="8">The sequence shown here is derived from an EMBL/GenBank/DDBJ whole genome shotgun (WGS) entry which is preliminary data.</text>
</comment>
<sequence>MASFTNMKSLSIQVTTGRWFMFFSSLLVLAVSGATYLFGLYSDDIKTALGYDQTTLNLLSFFKDVGANVGVLSGLINEVTPPCVVLAIGAVLNFFGYFMIWLAVTKKISGVHVWHMCLYIFTGANSQSFANTGSLVTCVKNFPTSRGAVLGILKGYVGLSGAIITQLYDAFYGDDSKSLILLIGWLPAAISFAFVRTIRIMKVIHQPNELKVLYNFLYISLGLAGFLMMIIVVEKRVNFTQSEYGGSAATVVFLLFLPLAIVAIEEYKIWKSKKLALDDPPPLTNIITEKQSQDTTSATSDPSSVDKVLVKVTKLEDKTTICGIGGTLTAIDNLGQIGISLGYPKRSISTFVSLVSIWNYLGRVAAGFGSEHFLTKFKFPRPLVLTLILLFSCVGHLLIAFNVPSGLYAASIIIGFCFGAQWPLILAIISEIFGLKYYSTLFNFGSAASPIGLYFLNVKVAGHLYDREAKKQLGTQGLVRRHGQSLNCIGTECFKLSFIIITAVTLFGSFVSLILVLRTRKFYKSDIYKKFHEAAQAAETEMAMARIGVRQTSEGN</sequence>
<evidence type="ECO:0000256" key="3">
    <source>
        <dbReference type="ARBA" id="ARBA00022989"/>
    </source>
</evidence>
<feature type="transmembrane region" description="Helical" evidence="5">
    <location>
        <begin position="437"/>
        <end position="456"/>
    </location>
</feature>
<feature type="transmembrane region" description="Helical" evidence="5">
    <location>
        <begin position="84"/>
        <end position="104"/>
    </location>
</feature>
<dbReference type="PANTHER" id="PTHR21576:SF84">
    <property type="entry name" value="FAMILY PROTEIN, PUTATIVE, EXPRESSED-RELATED"/>
    <property type="match status" value="1"/>
</dbReference>
<dbReference type="InterPro" id="IPR010658">
    <property type="entry name" value="Nodulin-like"/>
</dbReference>
<dbReference type="PANTHER" id="PTHR21576">
    <property type="entry name" value="UNCHARACTERIZED NODULIN-LIKE PROTEIN"/>
    <property type="match status" value="1"/>
</dbReference>
<evidence type="ECO:0000259" key="7">
    <source>
        <dbReference type="Pfam" id="PF23262"/>
    </source>
</evidence>
<proteinExistence type="predicted"/>
<keyword evidence="2 5" id="KW-0812">Transmembrane</keyword>